<dbReference type="SUPFAM" id="SSF51735">
    <property type="entry name" value="NAD(P)-binding Rossmann-fold domains"/>
    <property type="match status" value="1"/>
</dbReference>
<dbReference type="InterPro" id="IPR036291">
    <property type="entry name" value="NAD(P)-bd_dom_sf"/>
</dbReference>
<feature type="domain" description="NAD-dependent epimerase/dehydratase" evidence="1">
    <location>
        <begin position="152"/>
        <end position="315"/>
    </location>
</feature>
<dbReference type="EMBL" id="BART01008605">
    <property type="protein sequence ID" value="GAG55652.1"/>
    <property type="molecule type" value="Genomic_DNA"/>
</dbReference>
<reference evidence="2" key="1">
    <citation type="journal article" date="2014" name="Front. Microbiol.">
        <title>High frequency of phylogenetically diverse reductive dehalogenase-homologous genes in deep subseafloor sedimentary metagenomes.</title>
        <authorList>
            <person name="Kawai M."/>
            <person name="Futagami T."/>
            <person name="Toyoda A."/>
            <person name="Takaki Y."/>
            <person name="Nishi S."/>
            <person name="Hori S."/>
            <person name="Arai W."/>
            <person name="Tsubouchi T."/>
            <person name="Morono Y."/>
            <person name="Uchiyama I."/>
            <person name="Ito T."/>
            <person name="Fujiyama A."/>
            <person name="Inagaki F."/>
            <person name="Takami H."/>
        </authorList>
    </citation>
    <scope>NUCLEOTIDE SEQUENCE</scope>
    <source>
        <strain evidence="2">Expedition CK06-06</strain>
    </source>
</reference>
<dbReference type="InterPro" id="IPR019734">
    <property type="entry name" value="TPR_rpt"/>
</dbReference>
<accession>X0ZBN0</accession>
<protein>
    <recommendedName>
        <fullName evidence="1">NAD-dependent epimerase/dehydratase domain-containing protein</fullName>
    </recommendedName>
</protein>
<dbReference type="Gene3D" id="3.40.50.720">
    <property type="entry name" value="NAD(P)-binding Rossmann-like Domain"/>
    <property type="match status" value="1"/>
</dbReference>
<comment type="caution">
    <text evidence="2">The sequence shown here is derived from an EMBL/GenBank/DDBJ whole genome shotgun (WGS) entry which is preliminary data.</text>
</comment>
<evidence type="ECO:0000313" key="2">
    <source>
        <dbReference type="EMBL" id="GAG55652.1"/>
    </source>
</evidence>
<dbReference type="InterPro" id="IPR050177">
    <property type="entry name" value="Lipid_A_modif_metabolic_enz"/>
</dbReference>
<organism evidence="2">
    <name type="scientific">marine sediment metagenome</name>
    <dbReference type="NCBI Taxonomy" id="412755"/>
    <lineage>
        <taxon>unclassified sequences</taxon>
        <taxon>metagenomes</taxon>
        <taxon>ecological metagenomes</taxon>
    </lineage>
</organism>
<evidence type="ECO:0000259" key="1">
    <source>
        <dbReference type="Pfam" id="PF01370"/>
    </source>
</evidence>
<dbReference type="SUPFAM" id="SSF48452">
    <property type="entry name" value="TPR-like"/>
    <property type="match status" value="1"/>
</dbReference>
<dbReference type="PANTHER" id="PTHR43245:SF51">
    <property type="entry name" value="SHORT CHAIN DEHYDROGENASE_REDUCTASE FAMILY 42E, MEMBER 2"/>
    <property type="match status" value="1"/>
</dbReference>
<dbReference type="AlphaFoldDB" id="X0ZBN0"/>
<dbReference type="PANTHER" id="PTHR43245">
    <property type="entry name" value="BIFUNCTIONAL POLYMYXIN RESISTANCE PROTEIN ARNA"/>
    <property type="match status" value="1"/>
</dbReference>
<proteinExistence type="predicted"/>
<gene>
    <name evidence="2" type="ORF">S01H4_19319</name>
</gene>
<dbReference type="InterPro" id="IPR001509">
    <property type="entry name" value="Epimerase_deHydtase"/>
</dbReference>
<dbReference type="PROSITE" id="PS50005">
    <property type="entry name" value="TPR"/>
    <property type="match status" value="1"/>
</dbReference>
<dbReference type="InterPro" id="IPR011990">
    <property type="entry name" value="TPR-like_helical_dom_sf"/>
</dbReference>
<feature type="non-terminal residue" evidence="2">
    <location>
        <position position="1"/>
    </location>
</feature>
<sequence length="366" mass="40479">GSETDAEQAGKNAISQCAGLKMTWPKMRTIIISNAIIRGVSWKDPSRVVIEAATSSEWGNLLSILSKASQQELDEITTFEEAPIKKEESDIVDESPEQDDPLVWFLAAESFLKQGNLVDAEKAFRGGLQIDPENGDAWLSVSSLLMGKHKYDEASLENAVKDVDAVIHFAAYFDFYPRDEKLMFKVNVEGTKNLMNACVGTQVQRFIYCSTTETMGPIRFPPGTEDTELIPSFSYGESKIQAENAIREISKDTDLPHIILRPTGVMGEGDLYVMLEVAEQLNEGKVFALPTDLSGQIMYTHVDDIVAGFVAALTPMSALNNTFILCPDESISWEEFVEVITTHLGVKPPRLRVPAIFAKFGMVLDQ</sequence>
<name>X0ZBN0_9ZZZZ</name>
<dbReference type="Pfam" id="PF01370">
    <property type="entry name" value="Epimerase"/>
    <property type="match status" value="1"/>
</dbReference>